<comment type="caution">
    <text evidence="1">The sequence shown here is derived from an EMBL/GenBank/DDBJ whole genome shotgun (WGS) entry which is preliminary data.</text>
</comment>
<organism evidence="1 2">
    <name type="scientific">Aspergillus cavernicola</name>
    <dbReference type="NCBI Taxonomy" id="176166"/>
    <lineage>
        <taxon>Eukaryota</taxon>
        <taxon>Fungi</taxon>
        <taxon>Dikarya</taxon>
        <taxon>Ascomycota</taxon>
        <taxon>Pezizomycotina</taxon>
        <taxon>Eurotiomycetes</taxon>
        <taxon>Eurotiomycetidae</taxon>
        <taxon>Eurotiales</taxon>
        <taxon>Aspergillaceae</taxon>
        <taxon>Aspergillus</taxon>
        <taxon>Aspergillus subgen. Nidulantes</taxon>
    </lineage>
</organism>
<sequence length="204" mass="22621">MADNIHFNRTFSNSRSGVDQVQCVSSAQPDAGDELYPEAFELSIEHVRNQAEIGQQIMLDIFSNATGFGADRNSLHYAMDLDEGTPPGSSLTSEAQIRQQLDQQSTEGGFTLDHAFQLSHEPHSVTTIITAKIILFKHHRVFAVVLDRPTFVTEAGVCFYMTMAIRTSRIPLIRNGQTLKSGVALNFAEGLMFYDNILDIVVNL</sequence>
<proteinExistence type="predicted"/>
<dbReference type="Proteomes" id="UP001610335">
    <property type="component" value="Unassembled WGS sequence"/>
</dbReference>
<name>A0ABR4HRN8_9EURO</name>
<keyword evidence="2" id="KW-1185">Reference proteome</keyword>
<evidence type="ECO:0000313" key="2">
    <source>
        <dbReference type="Proteomes" id="UP001610335"/>
    </source>
</evidence>
<dbReference type="EMBL" id="JBFXLS010000086">
    <property type="protein sequence ID" value="KAL2818149.1"/>
    <property type="molecule type" value="Genomic_DNA"/>
</dbReference>
<evidence type="ECO:0000313" key="1">
    <source>
        <dbReference type="EMBL" id="KAL2818149.1"/>
    </source>
</evidence>
<gene>
    <name evidence="1" type="ORF">BDW59DRAFT_165597</name>
</gene>
<reference evidence="1 2" key="1">
    <citation type="submission" date="2024-07" db="EMBL/GenBank/DDBJ databases">
        <title>Section-level genome sequencing and comparative genomics of Aspergillus sections Usti and Cavernicolus.</title>
        <authorList>
            <consortium name="Lawrence Berkeley National Laboratory"/>
            <person name="Nybo J.L."/>
            <person name="Vesth T.C."/>
            <person name="Theobald S."/>
            <person name="Frisvad J.C."/>
            <person name="Larsen T.O."/>
            <person name="Kjaerboelling I."/>
            <person name="Rothschild-Mancinelli K."/>
            <person name="Lyhne E.K."/>
            <person name="Kogle M.E."/>
            <person name="Barry K."/>
            <person name="Clum A."/>
            <person name="Na H."/>
            <person name="Ledsgaard L."/>
            <person name="Lin J."/>
            <person name="Lipzen A."/>
            <person name="Kuo A."/>
            <person name="Riley R."/>
            <person name="Mondo S."/>
            <person name="LaButti K."/>
            <person name="Haridas S."/>
            <person name="Pangalinan J."/>
            <person name="Salamov A.A."/>
            <person name="Simmons B.A."/>
            <person name="Magnuson J.K."/>
            <person name="Chen J."/>
            <person name="Drula E."/>
            <person name="Henrissat B."/>
            <person name="Wiebenga A."/>
            <person name="Lubbers R.J."/>
            <person name="Gomes A.C."/>
            <person name="Makela M.R."/>
            <person name="Stajich J."/>
            <person name="Grigoriev I.V."/>
            <person name="Mortensen U.H."/>
            <person name="De vries R.P."/>
            <person name="Baker S.E."/>
            <person name="Andersen M.R."/>
        </authorList>
    </citation>
    <scope>NUCLEOTIDE SEQUENCE [LARGE SCALE GENOMIC DNA]</scope>
    <source>
        <strain evidence="1 2">CBS 600.67</strain>
    </source>
</reference>
<accession>A0ABR4HRN8</accession>
<protein>
    <submittedName>
        <fullName evidence="1">Uncharacterized protein</fullName>
    </submittedName>
</protein>